<organism evidence="8 9">
    <name type="scientific">Paramuricea clavata</name>
    <name type="common">Red gorgonian</name>
    <name type="synonym">Violescent sea-whip</name>
    <dbReference type="NCBI Taxonomy" id="317549"/>
    <lineage>
        <taxon>Eukaryota</taxon>
        <taxon>Metazoa</taxon>
        <taxon>Cnidaria</taxon>
        <taxon>Anthozoa</taxon>
        <taxon>Octocorallia</taxon>
        <taxon>Malacalcyonacea</taxon>
        <taxon>Plexauridae</taxon>
        <taxon>Paramuricea</taxon>
    </lineage>
</organism>
<dbReference type="OrthoDB" id="5989855at2759"/>
<dbReference type="PROSITE" id="PS00251">
    <property type="entry name" value="THD_1"/>
    <property type="match status" value="1"/>
</dbReference>
<evidence type="ECO:0000259" key="7">
    <source>
        <dbReference type="Pfam" id="PF00229"/>
    </source>
</evidence>
<dbReference type="InterPro" id="IPR021184">
    <property type="entry name" value="TNF_CS"/>
</dbReference>
<dbReference type="InterPro" id="IPR008160">
    <property type="entry name" value="Collagen"/>
</dbReference>
<dbReference type="GO" id="GO:0005164">
    <property type="term" value="F:tumor necrosis factor receptor binding"/>
    <property type="evidence" value="ECO:0007669"/>
    <property type="project" value="InterPro"/>
</dbReference>
<keyword evidence="9" id="KW-1185">Reference proteome</keyword>
<comment type="similarity">
    <text evidence="2">Belongs to the tumor necrosis factor family.</text>
</comment>
<dbReference type="SUPFAM" id="SSF49842">
    <property type="entry name" value="TNF-like"/>
    <property type="match status" value="1"/>
</dbReference>
<evidence type="ECO:0000256" key="4">
    <source>
        <dbReference type="ARBA" id="ARBA00023136"/>
    </source>
</evidence>
<evidence type="ECO:0000256" key="5">
    <source>
        <dbReference type="SAM" id="MobiDB-lite"/>
    </source>
</evidence>
<keyword evidence="6" id="KW-1133">Transmembrane helix</keyword>
<dbReference type="Gene3D" id="2.60.120.40">
    <property type="match status" value="1"/>
</dbReference>
<evidence type="ECO:0000313" key="8">
    <source>
        <dbReference type="EMBL" id="CAB3983484.1"/>
    </source>
</evidence>
<dbReference type="GO" id="GO:0006955">
    <property type="term" value="P:immune response"/>
    <property type="evidence" value="ECO:0007669"/>
    <property type="project" value="InterPro"/>
</dbReference>
<keyword evidence="8" id="KW-0176">Collagen</keyword>
<dbReference type="GO" id="GO:0005125">
    <property type="term" value="F:cytokine activity"/>
    <property type="evidence" value="ECO:0007669"/>
    <property type="project" value="UniProtKB-KW"/>
</dbReference>
<protein>
    <submittedName>
        <fullName evidence="8">Collagen alpha-1(X) chain-like isoform X2</fullName>
    </submittedName>
</protein>
<feature type="region of interest" description="Disordered" evidence="5">
    <location>
        <begin position="79"/>
        <end position="117"/>
    </location>
</feature>
<gene>
    <name evidence="8" type="ORF">PACLA_8A010529</name>
</gene>
<feature type="domain" description="THD" evidence="7">
    <location>
        <begin position="170"/>
        <end position="267"/>
    </location>
</feature>
<comment type="caution">
    <text evidence="8">The sequence shown here is derived from an EMBL/GenBank/DDBJ whole genome shotgun (WGS) entry which is preliminary data.</text>
</comment>
<feature type="compositionally biased region" description="Basic and acidic residues" evidence="5">
    <location>
        <begin position="88"/>
        <end position="98"/>
    </location>
</feature>
<evidence type="ECO:0000313" key="9">
    <source>
        <dbReference type="Proteomes" id="UP001152795"/>
    </source>
</evidence>
<dbReference type="PANTHER" id="PTHR11471">
    <property type="entry name" value="TUMOR NECROSIS FACTOR FAMILY MEMBER"/>
    <property type="match status" value="1"/>
</dbReference>
<dbReference type="Pfam" id="PF00229">
    <property type="entry name" value="TNF"/>
    <property type="match status" value="1"/>
</dbReference>
<dbReference type="PANTHER" id="PTHR11471:SF13">
    <property type="entry name" value="TNF FAMILY PROFILE DOMAIN-CONTAINING PROTEIN"/>
    <property type="match status" value="1"/>
</dbReference>
<keyword evidence="3" id="KW-0202">Cytokine</keyword>
<evidence type="ECO:0000256" key="1">
    <source>
        <dbReference type="ARBA" id="ARBA00004370"/>
    </source>
</evidence>
<dbReference type="AlphaFoldDB" id="A0A7D9DEY9"/>
<evidence type="ECO:0000256" key="3">
    <source>
        <dbReference type="ARBA" id="ARBA00022514"/>
    </source>
</evidence>
<dbReference type="GO" id="GO:0005581">
    <property type="term" value="C:collagen trimer"/>
    <property type="evidence" value="ECO:0007669"/>
    <property type="project" value="UniProtKB-KW"/>
</dbReference>
<reference evidence="8" key="1">
    <citation type="submission" date="2020-04" db="EMBL/GenBank/DDBJ databases">
        <authorList>
            <person name="Alioto T."/>
            <person name="Alioto T."/>
            <person name="Gomez Garrido J."/>
        </authorList>
    </citation>
    <scope>NUCLEOTIDE SEQUENCE</scope>
    <source>
        <strain evidence="8">A484AB</strain>
    </source>
</reference>
<proteinExistence type="inferred from homology"/>
<feature type="transmembrane region" description="Helical" evidence="6">
    <location>
        <begin position="7"/>
        <end position="32"/>
    </location>
</feature>
<keyword evidence="4 6" id="KW-0472">Membrane</keyword>
<accession>A0A7D9DEY9</accession>
<comment type="subcellular location">
    <subcellularLocation>
        <location evidence="1">Membrane</location>
    </subcellularLocation>
</comment>
<dbReference type="InterPro" id="IPR008983">
    <property type="entry name" value="Tumour_necrosis_fac-like_dom"/>
</dbReference>
<sequence>MANKERTVAIVIITVNAVVSILLVMSVVYLFFQVSNLQEENKNLRNKWQKLQVLHECDEKTDHKERKTIKQNEKIRCGIKGKRGRPGVKGDRGEKGDPGNDGVGMSGKDGMKGEKGDPGICSDSCGQNLLENKEDSPLIHMVGDGKQNKRIDNLEESAVSFWNVTYKAGDISYSKAEGKLTINVEGFYYMYSQMAYCEKKERKVGHTMSINGNDVLKSIITAKDLGTHKVGGIFKLKKGDKIAISPVVTNLEYCFSRQEAYFGAFLVRK</sequence>
<dbReference type="Proteomes" id="UP001152795">
    <property type="component" value="Unassembled WGS sequence"/>
</dbReference>
<dbReference type="GO" id="GO:0016020">
    <property type="term" value="C:membrane"/>
    <property type="evidence" value="ECO:0007669"/>
    <property type="project" value="UniProtKB-SubCell"/>
</dbReference>
<dbReference type="Pfam" id="PF01391">
    <property type="entry name" value="Collagen"/>
    <property type="match status" value="1"/>
</dbReference>
<evidence type="ECO:0000256" key="2">
    <source>
        <dbReference type="ARBA" id="ARBA00008670"/>
    </source>
</evidence>
<evidence type="ECO:0000256" key="6">
    <source>
        <dbReference type="SAM" id="Phobius"/>
    </source>
</evidence>
<name>A0A7D9DEY9_PARCT</name>
<dbReference type="GO" id="GO:0005615">
    <property type="term" value="C:extracellular space"/>
    <property type="evidence" value="ECO:0007669"/>
    <property type="project" value="UniProtKB-KW"/>
</dbReference>
<dbReference type="EMBL" id="CACRXK020000619">
    <property type="protein sequence ID" value="CAB3983484.1"/>
    <property type="molecule type" value="Genomic_DNA"/>
</dbReference>
<dbReference type="InterPro" id="IPR006052">
    <property type="entry name" value="TNF_dom"/>
</dbReference>
<keyword evidence="6" id="KW-0812">Transmembrane</keyword>